<dbReference type="STRING" id="1184151.AW736_17590"/>
<evidence type="ECO:0000256" key="6">
    <source>
        <dbReference type="ARBA" id="ARBA00022989"/>
    </source>
</evidence>
<reference evidence="9 10" key="1">
    <citation type="submission" date="2016-01" db="EMBL/GenBank/DDBJ databases">
        <title>High potential of lignocellulose degradation of a new Verrucomicrobia species.</title>
        <authorList>
            <person name="Wang Y."/>
            <person name="Shi Y."/>
            <person name="Qiu Z."/>
            <person name="Liu S."/>
            <person name="Yang H."/>
        </authorList>
    </citation>
    <scope>NUCLEOTIDE SEQUENCE [LARGE SCALE GENOMIC DNA]</scope>
    <source>
        <strain evidence="9 10">TSB47</strain>
    </source>
</reference>
<dbReference type="Gene3D" id="3.30.70.1440">
    <property type="entry name" value="Multidrug efflux transporter AcrB pore domain"/>
    <property type="match status" value="1"/>
</dbReference>
<keyword evidence="4" id="KW-1003">Cell membrane</keyword>
<dbReference type="OrthoDB" id="9757876at2"/>
<comment type="similarity">
    <text evidence="2">Belongs to the resistance-nodulation-cell division (RND) (TC 2.A.6) family.</text>
</comment>
<sequence>MISRLITWSLGNRFLVIAAFLGMCAWGVHALRTVPIDAIPDLSENQVIVYADWPGRSPQEVEDQITYPLSVSLQGLAGVRTVRATSMFGFSFLTVIFNDDVENYFARTRVLERLNSLGDILPENVSARLGPDATGLGWVYQYYLKTDPKTDAAAHDLGSLRTLQDTFIRYQLASIPGVSEIGSIGGFVRQYQVEVSSLKLRQYNIALGEVMDALAASNLNVGGKTIEENGAEFVVRGVGLVTSTADIEAVPLAARAGTPLYLRDIARVEIGGDFRRGTLDIDGREVVGGIVVMRYGENAHQVIRDIKARIADISPGLPAGVTIEPFYDRSGLIERAIDTLKHALVEEIILVTLAHILFLFHFRSILIVTLPLPASILISFILMKEFGIPSHIMSLTGIAISIGVLVDAGIVMTENVIRHCERALEEKQKTAPPSGPAPGLSAGEIFQLTLRASTQVGRPMFFSMAIIILAFVPVFLLTGQEGKLFHPLAYTKTFALIGAVLLAITAVPVFCTLLVRGPFRPENKNHLMRFLLRIYDPVLDWALIHRKTVLSAAAVLLVFSCVLALGLPRALVERLDRAGYHRAARAAAGFGSEFMPTLEEGSLLFMPVLLPATSLTEVKRIMAWQDKVISQHPEVLMSAGKLGRSDTATDPAPIEMIETTITLKPQDQWRPGVTKQQIVAELSDRLTQVPGYVPGFLQPIENRILMTSTGIRAQVGVKIFGDDLNALQRKASEIERIINTIPGATGVAPSRDVGKPYLEIAVRRDQMGRYGLRAADILAYVETGLGGSTATTTIKGRERWPVQVRLERADRDDIEKLRHLLIPTPAGPHITLGQVADIKRVIGPNEISSENGRLRVFVQANVRDRDLGSFVGEIKQRIQKEITLDPGQTVEYSGQYENQIRAGRTLRIVFPTVIVIIFLLLVMTFRSVLEAAHVILAVPFALTGGVILQAFLGYNFSVAVWVGYIALFGTAIQTGIIMVLYLEEAVQKARDRKSAAAAPPIENRKSKIENSLTRPELIAAIKEGARLRLRPKVMTVATTIASLLPIFWATRTGTEIMRPLATPVVGGMISSLLHILIVTPVLFALIHERKLKNKNSGQPS</sequence>
<dbReference type="InterPro" id="IPR004763">
    <property type="entry name" value="CusA-like"/>
</dbReference>
<dbReference type="SUPFAM" id="SSF82714">
    <property type="entry name" value="Multidrug efflux transporter AcrB TolC docking domain, DN and DC subdomains"/>
    <property type="match status" value="2"/>
</dbReference>
<dbReference type="PANTHER" id="PTHR32063:SF19">
    <property type="entry name" value="CATION EFFLUX SYSTEM PROTEIN CUSA"/>
    <property type="match status" value="1"/>
</dbReference>
<dbReference type="PANTHER" id="PTHR32063">
    <property type="match status" value="1"/>
</dbReference>
<dbReference type="GO" id="GO:0042910">
    <property type="term" value="F:xenobiotic transmembrane transporter activity"/>
    <property type="evidence" value="ECO:0007669"/>
    <property type="project" value="TreeGrafter"/>
</dbReference>
<feature type="transmembrane region" description="Helical" evidence="8">
    <location>
        <begin position="1033"/>
        <end position="1050"/>
    </location>
</feature>
<gene>
    <name evidence="9" type="ORF">AW736_17590</name>
</gene>
<dbReference type="EMBL" id="LRRQ01000119">
    <property type="protein sequence ID" value="OAM88828.1"/>
    <property type="molecule type" value="Genomic_DNA"/>
</dbReference>
<organism evidence="9 10">
    <name type="scientific">Termitidicoccus mucosus</name>
    <dbReference type="NCBI Taxonomy" id="1184151"/>
    <lineage>
        <taxon>Bacteria</taxon>
        <taxon>Pseudomonadati</taxon>
        <taxon>Verrucomicrobiota</taxon>
        <taxon>Opitutia</taxon>
        <taxon>Opitutales</taxon>
        <taxon>Opitutaceae</taxon>
        <taxon>Termitidicoccus</taxon>
    </lineage>
</organism>
<dbReference type="Gene3D" id="1.20.1640.10">
    <property type="entry name" value="Multidrug efflux transporter AcrB transmembrane domain"/>
    <property type="match status" value="3"/>
</dbReference>
<evidence type="ECO:0000256" key="2">
    <source>
        <dbReference type="ARBA" id="ARBA00010942"/>
    </source>
</evidence>
<dbReference type="AlphaFoldDB" id="A0A178IGH3"/>
<accession>A0A178IGH3</accession>
<feature type="transmembrane region" description="Helical" evidence="8">
    <location>
        <begin position="549"/>
        <end position="567"/>
    </location>
</feature>
<protein>
    <submittedName>
        <fullName evidence="9">Heat-shock protein Hsp70</fullName>
    </submittedName>
</protein>
<evidence type="ECO:0000256" key="3">
    <source>
        <dbReference type="ARBA" id="ARBA00022448"/>
    </source>
</evidence>
<dbReference type="SUPFAM" id="SSF82693">
    <property type="entry name" value="Multidrug efflux transporter AcrB pore domain, PN1, PN2, PC1 and PC2 subdomains"/>
    <property type="match status" value="2"/>
</dbReference>
<evidence type="ECO:0000256" key="1">
    <source>
        <dbReference type="ARBA" id="ARBA00004651"/>
    </source>
</evidence>
<proteinExistence type="inferred from homology"/>
<feature type="transmembrane region" description="Helical" evidence="8">
    <location>
        <begin position="388"/>
        <end position="412"/>
    </location>
</feature>
<comment type="caution">
    <text evidence="9">The sequence shown here is derived from an EMBL/GenBank/DDBJ whole genome shotgun (WGS) entry which is preliminary data.</text>
</comment>
<evidence type="ECO:0000256" key="8">
    <source>
        <dbReference type="SAM" id="Phobius"/>
    </source>
</evidence>
<keyword evidence="7 8" id="KW-0472">Membrane</keyword>
<dbReference type="NCBIfam" id="TIGR00914">
    <property type="entry name" value="2A0601"/>
    <property type="match status" value="1"/>
</dbReference>
<dbReference type="GO" id="GO:0005886">
    <property type="term" value="C:plasma membrane"/>
    <property type="evidence" value="ECO:0007669"/>
    <property type="project" value="UniProtKB-SubCell"/>
</dbReference>
<evidence type="ECO:0000256" key="4">
    <source>
        <dbReference type="ARBA" id="ARBA00022475"/>
    </source>
</evidence>
<feature type="transmembrane region" description="Helical" evidence="8">
    <location>
        <begin position="1062"/>
        <end position="1086"/>
    </location>
</feature>
<evidence type="ECO:0000256" key="5">
    <source>
        <dbReference type="ARBA" id="ARBA00022692"/>
    </source>
</evidence>
<dbReference type="InterPro" id="IPR027463">
    <property type="entry name" value="AcrB_DN_DC_subdom"/>
</dbReference>
<feature type="transmembrane region" description="Helical" evidence="8">
    <location>
        <begin position="460"/>
        <end position="479"/>
    </location>
</feature>
<name>A0A178IGH3_9BACT</name>
<dbReference type="PRINTS" id="PR00702">
    <property type="entry name" value="ACRIFLAVINRP"/>
</dbReference>
<feature type="transmembrane region" description="Helical" evidence="8">
    <location>
        <begin position="958"/>
        <end position="982"/>
    </location>
</feature>
<dbReference type="Proteomes" id="UP000078486">
    <property type="component" value="Unassembled WGS sequence"/>
</dbReference>
<dbReference type="Gene3D" id="3.30.70.1430">
    <property type="entry name" value="Multidrug efflux transporter AcrB pore domain"/>
    <property type="match status" value="2"/>
</dbReference>
<feature type="transmembrane region" description="Helical" evidence="8">
    <location>
        <begin position="932"/>
        <end position="952"/>
    </location>
</feature>
<feature type="transmembrane region" description="Helical" evidence="8">
    <location>
        <begin position="365"/>
        <end position="382"/>
    </location>
</feature>
<keyword evidence="6 8" id="KW-1133">Transmembrane helix</keyword>
<dbReference type="Gene3D" id="3.30.2090.10">
    <property type="entry name" value="Multidrug efflux transporter AcrB TolC docking domain, DN and DC subdomains"/>
    <property type="match status" value="2"/>
</dbReference>
<dbReference type="RefSeq" id="WP_068771579.1">
    <property type="nucleotide sequence ID" value="NZ_KV441841.1"/>
</dbReference>
<dbReference type="Pfam" id="PF00873">
    <property type="entry name" value="ACR_tran"/>
    <property type="match status" value="2"/>
</dbReference>
<keyword evidence="5 8" id="KW-0812">Transmembrane</keyword>
<comment type="subcellular location">
    <subcellularLocation>
        <location evidence="1">Cell membrane</location>
        <topology evidence="1">Multi-pass membrane protein</topology>
    </subcellularLocation>
</comment>
<dbReference type="InterPro" id="IPR001036">
    <property type="entry name" value="Acrflvin-R"/>
</dbReference>
<dbReference type="Gene3D" id="3.30.70.1320">
    <property type="entry name" value="Multidrug efflux transporter AcrB pore domain like"/>
    <property type="match status" value="1"/>
</dbReference>
<evidence type="ECO:0000313" key="9">
    <source>
        <dbReference type="EMBL" id="OAM88828.1"/>
    </source>
</evidence>
<evidence type="ECO:0000313" key="10">
    <source>
        <dbReference type="Proteomes" id="UP000078486"/>
    </source>
</evidence>
<evidence type="ECO:0000256" key="7">
    <source>
        <dbReference type="ARBA" id="ARBA00023136"/>
    </source>
</evidence>
<feature type="transmembrane region" description="Helical" evidence="8">
    <location>
        <begin position="908"/>
        <end position="925"/>
    </location>
</feature>
<dbReference type="GO" id="GO:0008324">
    <property type="term" value="F:monoatomic cation transmembrane transporter activity"/>
    <property type="evidence" value="ECO:0007669"/>
    <property type="project" value="InterPro"/>
</dbReference>
<dbReference type="SUPFAM" id="SSF82866">
    <property type="entry name" value="Multidrug efflux transporter AcrB transmembrane domain"/>
    <property type="match status" value="2"/>
</dbReference>
<feature type="transmembrane region" description="Helical" evidence="8">
    <location>
        <begin position="494"/>
        <end position="515"/>
    </location>
</feature>
<keyword evidence="10" id="KW-1185">Reference proteome</keyword>
<keyword evidence="3" id="KW-0813">Transport</keyword>